<dbReference type="GO" id="GO:0008541">
    <property type="term" value="C:proteasome regulatory particle, lid subcomplex"/>
    <property type="evidence" value="ECO:0007669"/>
    <property type="project" value="TreeGrafter"/>
</dbReference>
<reference evidence="5" key="1">
    <citation type="journal article" date="2020" name="Stud. Mycol.">
        <title>101 Dothideomycetes genomes: a test case for predicting lifestyles and emergence of pathogens.</title>
        <authorList>
            <person name="Haridas S."/>
            <person name="Albert R."/>
            <person name="Binder M."/>
            <person name="Bloem J."/>
            <person name="Labutti K."/>
            <person name="Salamov A."/>
            <person name="Andreopoulos B."/>
            <person name="Baker S."/>
            <person name="Barry K."/>
            <person name="Bills G."/>
            <person name="Bluhm B."/>
            <person name="Cannon C."/>
            <person name="Castanera R."/>
            <person name="Culley D."/>
            <person name="Daum C."/>
            <person name="Ezra D."/>
            <person name="Gonzalez J."/>
            <person name="Henrissat B."/>
            <person name="Kuo A."/>
            <person name="Liang C."/>
            <person name="Lipzen A."/>
            <person name="Lutzoni F."/>
            <person name="Magnuson J."/>
            <person name="Mondo S."/>
            <person name="Nolan M."/>
            <person name="Ohm R."/>
            <person name="Pangilinan J."/>
            <person name="Park H.-J."/>
            <person name="Ramirez L."/>
            <person name="Alfaro M."/>
            <person name="Sun H."/>
            <person name="Tritt A."/>
            <person name="Yoshinaga Y."/>
            <person name="Zwiers L.-H."/>
            <person name="Turgeon B."/>
            <person name="Goodwin S."/>
            <person name="Spatafora J."/>
            <person name="Crous P."/>
            <person name="Grigoriev I."/>
        </authorList>
    </citation>
    <scope>NUCLEOTIDE SEQUENCE</scope>
    <source>
        <strain evidence="5">CBS 116435</strain>
    </source>
</reference>
<dbReference type="Proteomes" id="UP000799441">
    <property type="component" value="Unassembled WGS sequence"/>
</dbReference>
<dbReference type="Pfam" id="PF01399">
    <property type="entry name" value="PCI"/>
    <property type="match status" value="1"/>
</dbReference>
<dbReference type="Pfam" id="PF22241">
    <property type="entry name" value="PSMD12-CSN4_N"/>
    <property type="match status" value="2"/>
</dbReference>
<proteinExistence type="inferred from homology"/>
<dbReference type="InterPro" id="IPR000717">
    <property type="entry name" value="PCI_dom"/>
</dbReference>
<organism evidence="5 6">
    <name type="scientific">Polychaeton citri CBS 116435</name>
    <dbReference type="NCBI Taxonomy" id="1314669"/>
    <lineage>
        <taxon>Eukaryota</taxon>
        <taxon>Fungi</taxon>
        <taxon>Dikarya</taxon>
        <taxon>Ascomycota</taxon>
        <taxon>Pezizomycotina</taxon>
        <taxon>Dothideomycetes</taxon>
        <taxon>Dothideomycetidae</taxon>
        <taxon>Capnodiales</taxon>
        <taxon>Capnodiaceae</taxon>
        <taxon>Polychaeton</taxon>
    </lineage>
</organism>
<evidence type="ECO:0000256" key="3">
    <source>
        <dbReference type="SAM" id="MobiDB-lite"/>
    </source>
</evidence>
<dbReference type="PROSITE" id="PS50250">
    <property type="entry name" value="PCI"/>
    <property type="match status" value="1"/>
</dbReference>
<keyword evidence="6" id="KW-1185">Reference proteome</keyword>
<dbReference type="FunFam" id="1.10.10.10:FF:000070">
    <property type="entry name" value="26S proteasome non-ATPase regulatory subunit 12"/>
    <property type="match status" value="1"/>
</dbReference>
<comment type="caution">
    <text evidence="5">The sequence shown here is derived from an EMBL/GenBank/DDBJ whole genome shotgun (WGS) entry which is preliminary data.</text>
</comment>
<evidence type="ECO:0000259" key="4">
    <source>
        <dbReference type="PROSITE" id="PS50250"/>
    </source>
</evidence>
<feature type="region of interest" description="Disordered" evidence="3">
    <location>
        <begin position="213"/>
        <end position="242"/>
    </location>
</feature>
<dbReference type="SUPFAM" id="SSF46785">
    <property type="entry name" value="Winged helix' DNA-binding domain"/>
    <property type="match status" value="1"/>
</dbReference>
<dbReference type="EMBL" id="MU003770">
    <property type="protein sequence ID" value="KAF2724709.1"/>
    <property type="molecule type" value="Genomic_DNA"/>
</dbReference>
<evidence type="ECO:0000256" key="1">
    <source>
        <dbReference type="ARBA" id="ARBA00006397"/>
    </source>
</evidence>
<dbReference type="GO" id="GO:0005634">
    <property type="term" value="C:nucleus"/>
    <property type="evidence" value="ECO:0007669"/>
    <property type="project" value="UniProtKB-ARBA"/>
</dbReference>
<comment type="similarity">
    <text evidence="1">Belongs to the proteasome subunit p55 family.</text>
</comment>
<protein>
    <recommendedName>
        <fullName evidence="4">PCI domain-containing protein</fullName>
    </recommendedName>
</protein>
<sequence>MSDGSIIKADKDFTKEVDVAIPEAEKLSQNGQTQLAVEKLTALEKQTRQHSDLPSTSRVLTAIVTICKDSGDWGLLNEQILLMSKKHGQLKQAITKMVQVVMEFLDDAPNVETKLSVIETLRTVTEGKIFVEVERARVTRILSNIKREQGDIKAATDTLCELQVETFGSMSRREKTEFILEQVDLCIQNGDWTQASILSRKISTRYFARKPKKSAEQLEKEKKEKEERERLRADGTIGDEEPLDDDVTDLKLRYYEQQITLAKHDDKYLEVCKHYRSVLDTVAVEDNPEQLKAALQRCIYYVLLAPYDNEQSDLLHRIFQDSRIQTICTQEHQLLKLFTLTELMRWPNIQSNFGAHLCSTDVFSAQPNPSDKDEKAHQRWLDLRKRVIEHNVRVISTYYTRITFQRLTTLLDLPAQETEKYISDLVVNKTIWARIDRPLGVVSFEKKRDADEVLNEWSGNMKSLLGLLERIDHLITKEEMMARIQPGSAAHKGVKAN</sequence>
<dbReference type="PANTHER" id="PTHR10855">
    <property type="entry name" value="26S PROTEASOME NON-ATPASE REGULATORY SUBUNIT 12/COP9 SIGNALOSOME COMPLEX SUBUNIT 4"/>
    <property type="match status" value="1"/>
</dbReference>
<dbReference type="InterPro" id="IPR040896">
    <property type="entry name" value="RPN5_C"/>
</dbReference>
<name>A0A9P4US74_9PEZI</name>
<dbReference type="PANTHER" id="PTHR10855:SF1">
    <property type="entry name" value="26S PROTEASOME NON-ATPASE REGULATORY SUBUNIT 12"/>
    <property type="match status" value="1"/>
</dbReference>
<dbReference type="AlphaFoldDB" id="A0A9P4US74"/>
<feature type="compositionally biased region" description="Basic and acidic residues" evidence="3">
    <location>
        <begin position="213"/>
        <end position="233"/>
    </location>
</feature>
<dbReference type="InterPro" id="IPR040134">
    <property type="entry name" value="PSMD12/CSN4"/>
</dbReference>
<dbReference type="Pfam" id="PF18098">
    <property type="entry name" value="RPN5_C"/>
    <property type="match status" value="1"/>
</dbReference>
<dbReference type="SMART" id="SM00088">
    <property type="entry name" value="PINT"/>
    <property type="match status" value="1"/>
</dbReference>
<evidence type="ECO:0000313" key="5">
    <source>
        <dbReference type="EMBL" id="KAF2724709.1"/>
    </source>
</evidence>
<dbReference type="InterPro" id="IPR054559">
    <property type="entry name" value="PSMD12-CSN4-like_N"/>
</dbReference>
<dbReference type="InterPro" id="IPR036390">
    <property type="entry name" value="WH_DNA-bd_sf"/>
</dbReference>
<evidence type="ECO:0000313" key="6">
    <source>
        <dbReference type="Proteomes" id="UP000799441"/>
    </source>
</evidence>
<dbReference type="Gene3D" id="1.10.10.10">
    <property type="entry name" value="Winged helix-like DNA-binding domain superfamily/Winged helix DNA-binding domain"/>
    <property type="match status" value="1"/>
</dbReference>
<dbReference type="OrthoDB" id="268763at2759"/>
<gene>
    <name evidence="5" type="ORF">K431DRAFT_291362</name>
</gene>
<dbReference type="InterPro" id="IPR036388">
    <property type="entry name" value="WH-like_DNA-bd_sf"/>
</dbReference>
<dbReference type="GO" id="GO:0005737">
    <property type="term" value="C:cytoplasm"/>
    <property type="evidence" value="ECO:0007669"/>
    <property type="project" value="TreeGrafter"/>
</dbReference>
<evidence type="ECO:0000256" key="2">
    <source>
        <dbReference type="ARBA" id="ARBA00022942"/>
    </source>
</evidence>
<feature type="domain" description="PCI" evidence="4">
    <location>
        <begin position="270"/>
        <end position="449"/>
    </location>
</feature>
<accession>A0A9P4US74</accession>
<keyword evidence="2" id="KW-0647">Proteasome</keyword>